<comment type="caution">
    <text evidence="1">The sequence shown here is derived from an EMBL/GenBank/DDBJ whole genome shotgun (WGS) entry which is preliminary data.</text>
</comment>
<evidence type="ECO:0000313" key="4">
    <source>
        <dbReference type="Proteomes" id="UP000195221"/>
    </source>
</evidence>
<dbReference type="AlphaFoldDB" id="A0A242MI51"/>
<evidence type="ECO:0000313" key="3">
    <source>
        <dbReference type="Proteomes" id="UP000194546"/>
    </source>
</evidence>
<accession>A0A242MI51</accession>
<sequence>MNQHLTDDDAFVLASCMSHQLVTAGATISPHEIQILIEHLDQVGGLNPAEKTTVFLAREDLFFGRYREAATRISELLLIPRRL</sequence>
<dbReference type="EMBL" id="NBTZ01000069">
    <property type="protein sequence ID" value="OTP74088.1"/>
    <property type="molecule type" value="Genomic_DNA"/>
</dbReference>
<dbReference type="Proteomes" id="UP000195221">
    <property type="component" value="Unassembled WGS sequence"/>
</dbReference>
<proteinExistence type="predicted"/>
<reference evidence="2 4" key="2">
    <citation type="submission" date="2017-03" db="EMBL/GenBank/DDBJ databases">
        <title>Genome analysis of strain PAMC 26577.</title>
        <authorList>
            <person name="Oh H.-M."/>
            <person name="Yang J.-A."/>
        </authorList>
    </citation>
    <scope>NUCLEOTIDE SEQUENCE [LARGE SCALE GENOMIC DNA]</scope>
    <source>
        <strain evidence="2 4">PAMC 26577</strain>
    </source>
</reference>
<gene>
    <name evidence="1" type="ORF">PAMC26510_25470</name>
    <name evidence="2" type="ORF">PAMC26577_16730</name>
</gene>
<dbReference type="Proteomes" id="UP000194546">
    <property type="component" value="Unassembled WGS sequence"/>
</dbReference>
<organism evidence="1 3">
    <name type="scientific">Caballeronia sordidicola</name>
    <name type="common">Burkholderia sordidicola</name>
    <dbReference type="NCBI Taxonomy" id="196367"/>
    <lineage>
        <taxon>Bacteria</taxon>
        <taxon>Pseudomonadati</taxon>
        <taxon>Pseudomonadota</taxon>
        <taxon>Betaproteobacteria</taxon>
        <taxon>Burkholderiales</taxon>
        <taxon>Burkholderiaceae</taxon>
        <taxon>Caballeronia</taxon>
    </lineage>
</organism>
<name>A0A242MI51_CABSO</name>
<evidence type="ECO:0000313" key="2">
    <source>
        <dbReference type="EMBL" id="OTP74088.1"/>
    </source>
</evidence>
<reference evidence="1 3" key="1">
    <citation type="submission" date="2017-03" db="EMBL/GenBank/DDBJ databases">
        <title>Genome analysis of strain PAMC 26510.</title>
        <authorList>
            <person name="Oh H.-M."/>
            <person name="Yang J.-A."/>
        </authorList>
    </citation>
    <scope>NUCLEOTIDE SEQUENCE [LARGE SCALE GENOMIC DNA]</scope>
    <source>
        <strain evidence="1 3">PAMC 26510</strain>
    </source>
</reference>
<protein>
    <submittedName>
        <fullName evidence="1">Uncharacterized protein</fullName>
    </submittedName>
</protein>
<dbReference type="RefSeq" id="WP_075358602.1">
    <property type="nucleotide sequence ID" value="NZ_MSRG01000033.1"/>
</dbReference>
<dbReference type="EMBL" id="NBTY01000139">
    <property type="protein sequence ID" value="OTP70420.1"/>
    <property type="molecule type" value="Genomic_DNA"/>
</dbReference>
<evidence type="ECO:0000313" key="1">
    <source>
        <dbReference type="EMBL" id="OTP70420.1"/>
    </source>
</evidence>